<protein>
    <recommendedName>
        <fullName evidence="4">DUF3102 domain-containing protein</fullName>
    </recommendedName>
</protein>
<keyword evidence="3" id="KW-1185">Reference proteome</keyword>
<evidence type="ECO:0008006" key="4">
    <source>
        <dbReference type="Google" id="ProtNLM"/>
    </source>
</evidence>
<dbReference type="EMBL" id="RQZA01000016">
    <property type="protein sequence ID" value="RRD29482.1"/>
    <property type="molecule type" value="Genomic_DNA"/>
</dbReference>
<keyword evidence="1" id="KW-0175">Coiled coil</keyword>
<reference evidence="2 3" key="1">
    <citation type="submission" date="2018-11" db="EMBL/GenBank/DDBJ databases">
        <title>Genomes From Bacteria Associated with the Canine Oral Cavity: a Test Case for Automated Genome-Based Taxonomic Assignment.</title>
        <authorList>
            <person name="Coil D.A."/>
            <person name="Jospin G."/>
            <person name="Darling A.E."/>
            <person name="Wallis C."/>
            <person name="Davis I.J."/>
            <person name="Harris S."/>
            <person name="Eisen J.A."/>
            <person name="Holcombe L.J."/>
            <person name="O'Flynn C."/>
        </authorList>
    </citation>
    <scope>NUCLEOTIDE SEQUENCE [LARGE SCALE GENOMIC DNA]</scope>
    <source>
        <strain evidence="2 3">OH4621_COT-116</strain>
    </source>
</reference>
<dbReference type="RefSeq" id="WP_124777995.1">
    <property type="nucleotide sequence ID" value="NZ_RQZA01000016.1"/>
</dbReference>
<evidence type="ECO:0000313" key="2">
    <source>
        <dbReference type="EMBL" id="RRD29482.1"/>
    </source>
</evidence>
<feature type="coiled-coil region" evidence="1">
    <location>
        <begin position="190"/>
        <end position="237"/>
    </location>
</feature>
<evidence type="ECO:0000313" key="3">
    <source>
        <dbReference type="Proteomes" id="UP000281771"/>
    </source>
</evidence>
<gene>
    <name evidence="2" type="ORF">EII38_09580</name>
</gene>
<organism evidence="2 3">
    <name type="scientific">Streptococcus minor</name>
    <dbReference type="NCBI Taxonomy" id="229549"/>
    <lineage>
        <taxon>Bacteria</taxon>
        <taxon>Bacillati</taxon>
        <taxon>Bacillota</taxon>
        <taxon>Bacilli</taxon>
        <taxon>Lactobacillales</taxon>
        <taxon>Streptococcaceae</taxon>
        <taxon>Streptococcus</taxon>
    </lineage>
</organism>
<name>A0A3P1V5L3_9STRE</name>
<sequence length="311" mass="35634">MNELTTFGDFNFEIVDNETKAFLEERANIIYGIQSKSAFDIGKQLAQAQEKLSINGYGCFEEWYKSLGFKKTKAYEYINHYLFVCSQNEQSNIEQFESLPKSLQSAMSKPSAIAEVNQAVFDGDITTHKQYKEMEYAWKRKYHSAVRKVAELEERLDDQGKTKEIVKEVEVTPPDYQQAISLSKELMESNKAHVERNAFLERQLSELSEQREKAAKYDDIERAIERGQSHLNEQQKEIAGTKEAVTFLKKGNQFLANFGGISYLDIQSVLPKNAQLRIEVETFATQLKILLDDVNAILGQSKNEILEGEIL</sequence>
<dbReference type="Proteomes" id="UP000281771">
    <property type="component" value="Unassembled WGS sequence"/>
</dbReference>
<comment type="caution">
    <text evidence="2">The sequence shown here is derived from an EMBL/GenBank/DDBJ whole genome shotgun (WGS) entry which is preliminary data.</text>
</comment>
<evidence type="ECO:0000256" key="1">
    <source>
        <dbReference type="SAM" id="Coils"/>
    </source>
</evidence>
<accession>A0A3P1V5L3</accession>
<proteinExistence type="predicted"/>
<dbReference type="AlphaFoldDB" id="A0A3P1V5L3"/>